<feature type="non-terminal residue" evidence="1">
    <location>
        <position position="55"/>
    </location>
</feature>
<proteinExistence type="predicted"/>
<gene>
    <name evidence="1" type="ORF">LCGC14_1839090</name>
</gene>
<dbReference type="EMBL" id="LAZR01018285">
    <property type="protein sequence ID" value="KKL96972.1"/>
    <property type="molecule type" value="Genomic_DNA"/>
</dbReference>
<protein>
    <submittedName>
        <fullName evidence="1">Uncharacterized protein</fullName>
    </submittedName>
</protein>
<evidence type="ECO:0000313" key="1">
    <source>
        <dbReference type="EMBL" id="KKL96972.1"/>
    </source>
</evidence>
<name>A0A0F9JD52_9ZZZZ</name>
<reference evidence="1" key="1">
    <citation type="journal article" date="2015" name="Nature">
        <title>Complex archaea that bridge the gap between prokaryotes and eukaryotes.</title>
        <authorList>
            <person name="Spang A."/>
            <person name="Saw J.H."/>
            <person name="Jorgensen S.L."/>
            <person name="Zaremba-Niedzwiedzka K."/>
            <person name="Martijn J."/>
            <person name="Lind A.E."/>
            <person name="van Eijk R."/>
            <person name="Schleper C."/>
            <person name="Guy L."/>
            <person name="Ettema T.J."/>
        </authorList>
    </citation>
    <scope>NUCLEOTIDE SEQUENCE</scope>
</reference>
<organism evidence="1">
    <name type="scientific">marine sediment metagenome</name>
    <dbReference type="NCBI Taxonomy" id="412755"/>
    <lineage>
        <taxon>unclassified sequences</taxon>
        <taxon>metagenomes</taxon>
        <taxon>ecological metagenomes</taxon>
    </lineage>
</organism>
<accession>A0A0F9JD52</accession>
<sequence>MRNGLREGARVEIVFDYYGQKDKRISLIGLTGMIRTYATHSAGDTLCWDVELDAP</sequence>
<comment type="caution">
    <text evidence="1">The sequence shown here is derived from an EMBL/GenBank/DDBJ whole genome shotgun (WGS) entry which is preliminary data.</text>
</comment>
<dbReference type="AlphaFoldDB" id="A0A0F9JD52"/>